<dbReference type="InterPro" id="IPR027417">
    <property type="entry name" value="P-loop_NTPase"/>
</dbReference>
<keyword evidence="3" id="KW-0547">Nucleotide-binding</keyword>
<dbReference type="InterPro" id="IPR003593">
    <property type="entry name" value="AAA+_ATPase"/>
</dbReference>
<organism evidence="6 7">
    <name type="scientific">Knoellia remsis</name>
    <dbReference type="NCBI Taxonomy" id="407159"/>
    <lineage>
        <taxon>Bacteria</taxon>
        <taxon>Bacillati</taxon>
        <taxon>Actinomycetota</taxon>
        <taxon>Actinomycetes</taxon>
        <taxon>Micrococcales</taxon>
        <taxon>Intrasporangiaceae</taxon>
        <taxon>Knoellia</taxon>
    </lineage>
</organism>
<accession>A0A2T0UCI6</accession>
<protein>
    <submittedName>
        <fullName evidence="6">ABC-2 type transport system ATP-binding protein</fullName>
    </submittedName>
</protein>
<proteinExistence type="inferred from homology"/>
<keyword evidence="7" id="KW-1185">Reference proteome</keyword>
<dbReference type="SUPFAM" id="SSF52540">
    <property type="entry name" value="P-loop containing nucleoside triphosphate hydrolases"/>
    <property type="match status" value="1"/>
</dbReference>
<name>A0A2T0UCI6_9MICO</name>
<comment type="caution">
    <text evidence="6">The sequence shown here is derived from an EMBL/GenBank/DDBJ whole genome shotgun (WGS) entry which is preliminary data.</text>
</comment>
<evidence type="ECO:0000256" key="3">
    <source>
        <dbReference type="ARBA" id="ARBA00022741"/>
    </source>
</evidence>
<dbReference type="EMBL" id="PVTI01000022">
    <property type="protein sequence ID" value="PRY55650.1"/>
    <property type="molecule type" value="Genomic_DNA"/>
</dbReference>
<evidence type="ECO:0000259" key="5">
    <source>
        <dbReference type="PROSITE" id="PS50893"/>
    </source>
</evidence>
<dbReference type="RefSeq" id="WP_106298332.1">
    <property type="nucleotide sequence ID" value="NZ_PVTI01000022.1"/>
</dbReference>
<reference evidence="6 7" key="1">
    <citation type="submission" date="2018-03" db="EMBL/GenBank/DDBJ databases">
        <title>Genomic Encyclopedia of Archaeal and Bacterial Type Strains, Phase II (KMG-II): from individual species to whole genera.</title>
        <authorList>
            <person name="Goeker M."/>
        </authorList>
    </citation>
    <scope>NUCLEOTIDE SEQUENCE [LARGE SCALE GENOMIC DNA]</scope>
    <source>
        <strain evidence="6 7">ATCC BAA-1496</strain>
    </source>
</reference>
<gene>
    <name evidence="6" type="ORF">BCF74_12234</name>
</gene>
<dbReference type="Pfam" id="PF13732">
    <property type="entry name" value="DrrA1-3_C"/>
    <property type="match status" value="1"/>
</dbReference>
<dbReference type="InterPro" id="IPR017871">
    <property type="entry name" value="ABC_transporter-like_CS"/>
</dbReference>
<dbReference type="Proteomes" id="UP000237822">
    <property type="component" value="Unassembled WGS sequence"/>
</dbReference>
<dbReference type="GO" id="GO:0016887">
    <property type="term" value="F:ATP hydrolysis activity"/>
    <property type="evidence" value="ECO:0007669"/>
    <property type="project" value="InterPro"/>
</dbReference>
<dbReference type="GO" id="GO:0005524">
    <property type="term" value="F:ATP binding"/>
    <property type="evidence" value="ECO:0007669"/>
    <property type="project" value="UniProtKB-KW"/>
</dbReference>
<keyword evidence="4 6" id="KW-0067">ATP-binding</keyword>
<dbReference type="SMART" id="SM00382">
    <property type="entry name" value="AAA"/>
    <property type="match status" value="1"/>
</dbReference>
<evidence type="ECO:0000256" key="2">
    <source>
        <dbReference type="ARBA" id="ARBA00022448"/>
    </source>
</evidence>
<dbReference type="PROSITE" id="PS00211">
    <property type="entry name" value="ABC_TRANSPORTER_1"/>
    <property type="match status" value="1"/>
</dbReference>
<sequence length="293" mass="31531">MIAVKGLTRTFGDLVAVDDVTFDVTDGLMTGFVGGNGAGKTTTMRMVMGLLAMHGGEVLWNGAPITAAERRRVGYMPEERGLYPKQKVLDQLVYLGELSGMTASAARASVTTHLERFGLEDRAGERVEKLSLGNQQRVQIIAALMTEPDALILDEPFSGLDPQAVDSMADLLREHTARGIPVLFSSHQLDLVERLCDRLVVLAHGRVVATGSVDELRSGGPELYRLTLDGDAGWVRDLAGIHVHDVDGTTALVEPDDAGARRALLEAAVSRGDVLDFAKQVPALSEIYREVTA</sequence>
<comment type="similarity">
    <text evidence="1">Belongs to the ABC transporter superfamily.</text>
</comment>
<keyword evidence="2" id="KW-0813">Transport</keyword>
<evidence type="ECO:0000256" key="4">
    <source>
        <dbReference type="ARBA" id="ARBA00022840"/>
    </source>
</evidence>
<dbReference type="InterPro" id="IPR025302">
    <property type="entry name" value="DrrA1/2-like_C"/>
</dbReference>
<evidence type="ECO:0000256" key="1">
    <source>
        <dbReference type="ARBA" id="ARBA00005417"/>
    </source>
</evidence>
<evidence type="ECO:0000313" key="7">
    <source>
        <dbReference type="Proteomes" id="UP000237822"/>
    </source>
</evidence>
<dbReference type="PANTHER" id="PTHR43335">
    <property type="entry name" value="ABC TRANSPORTER, ATP-BINDING PROTEIN"/>
    <property type="match status" value="1"/>
</dbReference>
<dbReference type="OrthoDB" id="9804819at2"/>
<feature type="domain" description="ABC transporter" evidence="5">
    <location>
        <begin position="2"/>
        <end position="229"/>
    </location>
</feature>
<dbReference type="InterPro" id="IPR003439">
    <property type="entry name" value="ABC_transporter-like_ATP-bd"/>
</dbReference>
<dbReference type="AlphaFoldDB" id="A0A2T0UCI6"/>
<dbReference type="PANTHER" id="PTHR43335:SF4">
    <property type="entry name" value="ABC TRANSPORTER, ATP-BINDING PROTEIN"/>
    <property type="match status" value="1"/>
</dbReference>
<dbReference type="PROSITE" id="PS50893">
    <property type="entry name" value="ABC_TRANSPORTER_2"/>
    <property type="match status" value="1"/>
</dbReference>
<dbReference type="Gene3D" id="3.40.50.300">
    <property type="entry name" value="P-loop containing nucleotide triphosphate hydrolases"/>
    <property type="match status" value="1"/>
</dbReference>
<evidence type="ECO:0000313" key="6">
    <source>
        <dbReference type="EMBL" id="PRY55650.1"/>
    </source>
</evidence>
<dbReference type="Pfam" id="PF00005">
    <property type="entry name" value="ABC_tran"/>
    <property type="match status" value="1"/>
</dbReference>